<sequence length="306" mass="33883">MLNLRQLEILRAVVQYRTTIGAAERLGMSQPSISTAVRHIETVLGFKLFERVSNRLVPTDEALILLEESEPLFHLRDAVNQRAADLKAGRIGRVRVASTAELSEAILPRVIADYMTRHPQVQLALETRPLDSVLQTVENGLADVAFVIAAYERNALNYQTLATLRAVCLCSKDDPLARMSAVTARRLVERPMVGPQITNRIGLMISEAFRASGYDYRPNVETRFMNAAARIVREGWGITLVDELTAMTAMRPGLVVVPFEPALTFDLSAALPRGKVPSRQAQHFISAFEVHVGRRLEDLRASISGG</sequence>
<comment type="caution">
    <text evidence="6">The sequence shown here is derived from an EMBL/GenBank/DDBJ whole genome shotgun (WGS) entry which is preliminary data.</text>
</comment>
<gene>
    <name evidence="6" type="ORF">E3C22_15335</name>
</gene>
<protein>
    <submittedName>
        <fullName evidence="6">LysR family transcriptional regulator</fullName>
    </submittedName>
</protein>
<dbReference type="SUPFAM" id="SSF46785">
    <property type="entry name" value="Winged helix' DNA-binding domain"/>
    <property type="match status" value="1"/>
</dbReference>
<evidence type="ECO:0000313" key="7">
    <source>
        <dbReference type="Proteomes" id="UP000298179"/>
    </source>
</evidence>
<dbReference type="AlphaFoldDB" id="A0A4Y8RIR6"/>
<dbReference type="PANTHER" id="PTHR30427">
    <property type="entry name" value="TRANSCRIPTIONAL ACTIVATOR PROTEIN LYSR"/>
    <property type="match status" value="1"/>
</dbReference>
<organism evidence="6 7">
    <name type="scientific">Jiella endophytica</name>
    <dbReference type="NCBI Taxonomy" id="2558362"/>
    <lineage>
        <taxon>Bacteria</taxon>
        <taxon>Pseudomonadati</taxon>
        <taxon>Pseudomonadota</taxon>
        <taxon>Alphaproteobacteria</taxon>
        <taxon>Hyphomicrobiales</taxon>
        <taxon>Aurantimonadaceae</taxon>
        <taxon>Jiella</taxon>
    </lineage>
</organism>
<name>A0A4Y8RIR6_9HYPH</name>
<evidence type="ECO:0000256" key="4">
    <source>
        <dbReference type="ARBA" id="ARBA00023163"/>
    </source>
</evidence>
<dbReference type="PROSITE" id="PS50931">
    <property type="entry name" value="HTH_LYSR"/>
    <property type="match status" value="1"/>
</dbReference>
<evidence type="ECO:0000256" key="3">
    <source>
        <dbReference type="ARBA" id="ARBA00023125"/>
    </source>
</evidence>
<comment type="similarity">
    <text evidence="1">Belongs to the LysR transcriptional regulatory family.</text>
</comment>
<feature type="domain" description="HTH lysR-type" evidence="5">
    <location>
        <begin position="2"/>
        <end position="59"/>
    </location>
</feature>
<keyword evidence="7" id="KW-1185">Reference proteome</keyword>
<dbReference type="InterPro" id="IPR036390">
    <property type="entry name" value="WH_DNA-bd_sf"/>
</dbReference>
<dbReference type="GO" id="GO:0010628">
    <property type="term" value="P:positive regulation of gene expression"/>
    <property type="evidence" value="ECO:0007669"/>
    <property type="project" value="TreeGrafter"/>
</dbReference>
<proteinExistence type="inferred from homology"/>
<evidence type="ECO:0000259" key="5">
    <source>
        <dbReference type="PROSITE" id="PS50931"/>
    </source>
</evidence>
<reference evidence="6 7" key="1">
    <citation type="submission" date="2019-03" db="EMBL/GenBank/DDBJ databases">
        <title>Jiella endophytica sp. nov., a novel endophytic bacterium isolated from root of Ficus microcarpa Linn. f.</title>
        <authorList>
            <person name="Tuo L."/>
        </authorList>
    </citation>
    <scope>NUCLEOTIDE SEQUENCE [LARGE SCALE GENOMIC DNA]</scope>
    <source>
        <strain evidence="6 7">CBS5Q-3</strain>
    </source>
</reference>
<keyword evidence="2" id="KW-0805">Transcription regulation</keyword>
<dbReference type="SUPFAM" id="SSF53850">
    <property type="entry name" value="Periplasmic binding protein-like II"/>
    <property type="match status" value="1"/>
</dbReference>
<evidence type="ECO:0000256" key="2">
    <source>
        <dbReference type="ARBA" id="ARBA00023015"/>
    </source>
</evidence>
<dbReference type="InterPro" id="IPR036388">
    <property type="entry name" value="WH-like_DNA-bd_sf"/>
</dbReference>
<dbReference type="GO" id="GO:0043565">
    <property type="term" value="F:sequence-specific DNA binding"/>
    <property type="evidence" value="ECO:0007669"/>
    <property type="project" value="TreeGrafter"/>
</dbReference>
<dbReference type="InterPro" id="IPR000847">
    <property type="entry name" value="LysR_HTH_N"/>
</dbReference>
<dbReference type="InterPro" id="IPR005119">
    <property type="entry name" value="LysR_subst-bd"/>
</dbReference>
<dbReference type="OrthoDB" id="7260751at2"/>
<keyword evidence="3" id="KW-0238">DNA-binding</keyword>
<dbReference type="PRINTS" id="PR00039">
    <property type="entry name" value="HTHLYSR"/>
</dbReference>
<dbReference type="Pfam" id="PF03466">
    <property type="entry name" value="LysR_substrate"/>
    <property type="match status" value="1"/>
</dbReference>
<dbReference type="Gene3D" id="1.10.10.10">
    <property type="entry name" value="Winged helix-like DNA-binding domain superfamily/Winged helix DNA-binding domain"/>
    <property type="match status" value="1"/>
</dbReference>
<dbReference type="PANTHER" id="PTHR30427:SF1">
    <property type="entry name" value="TRANSCRIPTIONAL ACTIVATOR PROTEIN LYSR"/>
    <property type="match status" value="1"/>
</dbReference>
<dbReference type="Proteomes" id="UP000298179">
    <property type="component" value="Unassembled WGS sequence"/>
</dbReference>
<accession>A0A4Y8RIR6</accession>
<evidence type="ECO:0000256" key="1">
    <source>
        <dbReference type="ARBA" id="ARBA00009437"/>
    </source>
</evidence>
<evidence type="ECO:0000313" key="6">
    <source>
        <dbReference type="EMBL" id="TFF22020.1"/>
    </source>
</evidence>
<dbReference type="GO" id="GO:0003700">
    <property type="term" value="F:DNA-binding transcription factor activity"/>
    <property type="evidence" value="ECO:0007669"/>
    <property type="project" value="InterPro"/>
</dbReference>
<dbReference type="Pfam" id="PF00126">
    <property type="entry name" value="HTH_1"/>
    <property type="match status" value="1"/>
</dbReference>
<dbReference type="EMBL" id="SOZD01000004">
    <property type="protein sequence ID" value="TFF22020.1"/>
    <property type="molecule type" value="Genomic_DNA"/>
</dbReference>
<dbReference type="Gene3D" id="3.40.190.290">
    <property type="match status" value="1"/>
</dbReference>
<keyword evidence="4" id="KW-0804">Transcription</keyword>
<dbReference type="RefSeq" id="WP_134762903.1">
    <property type="nucleotide sequence ID" value="NZ_SOZD01000004.1"/>
</dbReference>